<accession>A0A1I2GAX8</accession>
<keyword evidence="1" id="KW-0175">Coiled coil</keyword>
<evidence type="ECO:0000313" key="2">
    <source>
        <dbReference type="EMBL" id="SFF13821.1"/>
    </source>
</evidence>
<evidence type="ECO:0000256" key="1">
    <source>
        <dbReference type="SAM" id="Coils"/>
    </source>
</evidence>
<keyword evidence="3" id="KW-1185">Reference proteome</keyword>
<reference evidence="2 3" key="1">
    <citation type="submission" date="2016-10" db="EMBL/GenBank/DDBJ databases">
        <authorList>
            <person name="de Groot N.N."/>
        </authorList>
    </citation>
    <scope>NUCLEOTIDE SEQUENCE [LARGE SCALE GENOMIC DNA]</scope>
    <source>
        <strain evidence="2 3">DSM 11443</strain>
    </source>
</reference>
<sequence>MNTPETKFEKFESQFAEWKAQIAKLETQAAEAGAEAKPAFLREVDELYSESCGIRF</sequence>
<protein>
    <submittedName>
        <fullName evidence="2">Uncharacterized protein</fullName>
    </submittedName>
</protein>
<evidence type="ECO:0000313" key="3">
    <source>
        <dbReference type="Proteomes" id="UP000198977"/>
    </source>
</evidence>
<dbReference type="AlphaFoldDB" id="A0A1I2GAX8"/>
<dbReference type="EMBL" id="FOMW01000020">
    <property type="protein sequence ID" value="SFF13821.1"/>
    <property type="molecule type" value="Genomic_DNA"/>
</dbReference>
<organism evidence="2 3">
    <name type="scientific">Sulfitobacter brevis</name>
    <dbReference type="NCBI Taxonomy" id="74348"/>
    <lineage>
        <taxon>Bacteria</taxon>
        <taxon>Pseudomonadati</taxon>
        <taxon>Pseudomonadota</taxon>
        <taxon>Alphaproteobacteria</taxon>
        <taxon>Rhodobacterales</taxon>
        <taxon>Roseobacteraceae</taxon>
        <taxon>Sulfitobacter</taxon>
    </lineage>
</organism>
<gene>
    <name evidence="2" type="ORF">SAMN04488523_12039</name>
</gene>
<feature type="coiled-coil region" evidence="1">
    <location>
        <begin position="8"/>
        <end position="35"/>
    </location>
</feature>
<name>A0A1I2GAX8_9RHOB</name>
<dbReference type="Proteomes" id="UP000198977">
    <property type="component" value="Unassembled WGS sequence"/>
</dbReference>
<proteinExistence type="predicted"/>